<feature type="domain" description="Flagellar hook protein FlgE/F/G-like D1" evidence="5">
    <location>
        <begin position="95"/>
        <end position="159"/>
    </location>
</feature>
<dbReference type="AlphaFoldDB" id="A0A0A7RG51"/>
<dbReference type="InterPro" id="IPR001444">
    <property type="entry name" value="Flag_bb_rod_N"/>
</dbReference>
<keyword evidence="6" id="KW-0282">Flagellum</keyword>
<dbReference type="PANTHER" id="PTHR30435:SF19">
    <property type="entry name" value="FLAGELLAR BASAL-BODY ROD PROTEIN FLGG"/>
    <property type="match status" value="1"/>
</dbReference>
<name>A0A0A7RG51_9LACO</name>
<evidence type="ECO:0000259" key="5">
    <source>
        <dbReference type="Pfam" id="PF22692"/>
    </source>
</evidence>
<reference evidence="6" key="1">
    <citation type="journal article" date="2014" name="Appl. Environ. Microbiol.">
        <title>Detection and genomic characterization of motility in Lactobacillus curvatus: confirmation of motility in a species outside the Lactobacillus salivarius clade.</title>
        <authorList>
            <person name="Cousin F.J."/>
            <person name="Lynch S.M."/>
            <person name="Harris H.M."/>
            <person name="McCann A."/>
            <person name="Lynch D.B."/>
            <person name="Neville B.A."/>
            <person name="Irisawa T."/>
            <person name="Okada S."/>
            <person name="Endo A."/>
            <person name="O'Toole P.W."/>
        </authorList>
    </citation>
    <scope>NUCLEOTIDE SEQUENCE</scope>
    <source>
        <strain evidence="6">DSM 19972</strain>
    </source>
</reference>
<dbReference type="GO" id="GO:0009425">
    <property type="term" value="C:bacterial-type flagellum basal body"/>
    <property type="evidence" value="ECO:0007669"/>
    <property type="project" value="UniProtKB-SubCell"/>
</dbReference>
<feature type="domain" description="Flagellar basal body rod protein N-terminal" evidence="3">
    <location>
        <begin position="10"/>
        <end position="37"/>
    </location>
</feature>
<dbReference type="SUPFAM" id="SSF117143">
    <property type="entry name" value="Flagellar hook protein flgE"/>
    <property type="match status" value="1"/>
</dbReference>
<keyword evidence="6" id="KW-0969">Cilium</keyword>
<dbReference type="InterPro" id="IPR053967">
    <property type="entry name" value="LlgE_F_G-like_D1"/>
</dbReference>
<evidence type="ECO:0000259" key="4">
    <source>
        <dbReference type="Pfam" id="PF06429"/>
    </source>
</evidence>
<dbReference type="InterPro" id="IPR020013">
    <property type="entry name" value="Flagellar_FlgE/F/G"/>
</dbReference>
<dbReference type="NCBIfam" id="TIGR03506">
    <property type="entry name" value="FlgEFG_subfam"/>
    <property type="match status" value="1"/>
</dbReference>
<feature type="domain" description="Flagellar basal-body/hook protein C-terminal" evidence="4">
    <location>
        <begin position="214"/>
        <end position="257"/>
    </location>
</feature>
<comment type="subcellular location">
    <subcellularLocation>
        <location evidence="2">Bacterial flagellum basal body</location>
    </subcellularLocation>
</comment>
<dbReference type="GO" id="GO:0071978">
    <property type="term" value="P:bacterial-type flagellum-dependent swarming motility"/>
    <property type="evidence" value="ECO:0007669"/>
    <property type="project" value="TreeGrafter"/>
</dbReference>
<protein>
    <submittedName>
        <fullName evidence="6">Flagellar basal-body rod protein FlgG</fullName>
    </submittedName>
</protein>
<dbReference type="InterPro" id="IPR037925">
    <property type="entry name" value="FlgE/F/G-like"/>
</dbReference>
<evidence type="ECO:0000259" key="3">
    <source>
        <dbReference type="Pfam" id="PF00460"/>
    </source>
</evidence>
<proteinExistence type="inferred from homology"/>
<keyword evidence="2" id="KW-0975">Bacterial flagellum</keyword>
<dbReference type="PANTHER" id="PTHR30435">
    <property type="entry name" value="FLAGELLAR PROTEIN"/>
    <property type="match status" value="1"/>
</dbReference>
<keyword evidence="6" id="KW-0966">Cell projection</keyword>
<accession>A0A0A7RG51</accession>
<dbReference type="InterPro" id="IPR010930">
    <property type="entry name" value="Flg_bb/hook_C_dom"/>
</dbReference>
<organism evidence="6">
    <name type="scientific">Liquorilactobacillus oeni</name>
    <dbReference type="NCBI Taxonomy" id="303241"/>
    <lineage>
        <taxon>Bacteria</taxon>
        <taxon>Bacillati</taxon>
        <taxon>Bacillota</taxon>
        <taxon>Bacilli</taxon>
        <taxon>Lactobacillales</taxon>
        <taxon>Lactobacillaceae</taxon>
        <taxon>Liquorilactobacillus</taxon>
    </lineage>
</organism>
<dbReference type="Pfam" id="PF00460">
    <property type="entry name" value="Flg_bb_rod"/>
    <property type="match status" value="1"/>
</dbReference>
<evidence type="ECO:0000256" key="1">
    <source>
        <dbReference type="ARBA" id="ARBA00009677"/>
    </source>
</evidence>
<comment type="similarity">
    <text evidence="1 2">Belongs to the flagella basal body rod proteins family.</text>
</comment>
<dbReference type="Pfam" id="PF06429">
    <property type="entry name" value="Flg_bbr_C"/>
    <property type="match status" value="1"/>
</dbReference>
<dbReference type="PROSITE" id="PS00588">
    <property type="entry name" value="FLAGELLA_BB_ROD"/>
    <property type="match status" value="1"/>
</dbReference>
<dbReference type="Pfam" id="PF22692">
    <property type="entry name" value="LlgE_F_G_D1"/>
    <property type="match status" value="1"/>
</dbReference>
<sequence>MNIDGILSISKSGLNGMQQSLDSVSNNIANVDTVGYKARDTSFRELLNDQVTQNEVGISQTAGQIGLDRGLEADQEAINAAQGALKKTASPYDLAISGQGFFGVYDQNNQLYLTRAGDFHRNADGELVNEAGYRVAVNETVPEQQWPKGDVKVAADGTTSIQTGAEARTVGKINLYQPQNMEDLRPVGDTLYQVAAGGGLISNLNGGTLGSINQYALENSTVELAGSMTDMMVAQRTYSLNAKVLQSTDDMLGTVNRFSE</sequence>
<dbReference type="InterPro" id="IPR019776">
    <property type="entry name" value="Flagellar_basal_body_rod_CS"/>
</dbReference>
<evidence type="ECO:0000313" key="6">
    <source>
        <dbReference type="EMBL" id="AJA34190.1"/>
    </source>
</evidence>
<evidence type="ECO:0000256" key="2">
    <source>
        <dbReference type="RuleBase" id="RU362116"/>
    </source>
</evidence>
<dbReference type="EMBL" id="KM886868">
    <property type="protein sequence ID" value="AJA34190.1"/>
    <property type="molecule type" value="Genomic_DNA"/>
</dbReference>
<gene>
    <name evidence="6" type="primary">flgG</name>
</gene>